<accession>A0A6S6QUU4</accession>
<dbReference type="SMART" id="SM00052">
    <property type="entry name" value="EAL"/>
    <property type="match status" value="1"/>
</dbReference>
<dbReference type="KEGG" id="tso:IZ6_24220"/>
<dbReference type="RefSeq" id="WP_222875313.1">
    <property type="nucleotide sequence ID" value="NZ_AP023361.1"/>
</dbReference>
<protein>
    <submittedName>
        <fullName evidence="4">Diguanylate phosphodiesterase</fullName>
    </submittedName>
</protein>
<organism evidence="4 5">
    <name type="scientific">Terrihabitans soli</name>
    <dbReference type="NCBI Taxonomy" id="708113"/>
    <lineage>
        <taxon>Bacteria</taxon>
        <taxon>Pseudomonadati</taxon>
        <taxon>Pseudomonadota</taxon>
        <taxon>Alphaproteobacteria</taxon>
        <taxon>Hyphomicrobiales</taxon>
        <taxon>Terrihabitans</taxon>
    </lineage>
</organism>
<keyword evidence="2" id="KW-1133">Transmembrane helix</keyword>
<dbReference type="EMBL" id="AP023361">
    <property type="protein sequence ID" value="BCJ91687.1"/>
    <property type="molecule type" value="Genomic_DNA"/>
</dbReference>
<feature type="domain" description="EAL" evidence="3">
    <location>
        <begin position="177"/>
        <end position="429"/>
    </location>
</feature>
<dbReference type="InterPro" id="IPR050706">
    <property type="entry name" value="Cyclic-di-GMP_PDE-like"/>
</dbReference>
<feature type="region of interest" description="Disordered" evidence="1">
    <location>
        <begin position="426"/>
        <end position="465"/>
    </location>
</feature>
<dbReference type="PANTHER" id="PTHR33121:SF79">
    <property type="entry name" value="CYCLIC DI-GMP PHOSPHODIESTERASE PDED-RELATED"/>
    <property type="match status" value="1"/>
</dbReference>
<keyword evidence="2" id="KW-0472">Membrane</keyword>
<evidence type="ECO:0000256" key="1">
    <source>
        <dbReference type="SAM" id="MobiDB-lite"/>
    </source>
</evidence>
<dbReference type="Pfam" id="PF00563">
    <property type="entry name" value="EAL"/>
    <property type="match status" value="1"/>
</dbReference>
<keyword evidence="5" id="KW-1185">Reference proteome</keyword>
<dbReference type="Gene3D" id="3.20.20.450">
    <property type="entry name" value="EAL domain"/>
    <property type="match status" value="1"/>
</dbReference>
<sequence length="465" mass="50193">MLKPGAIFIAFCMTAVVASVATILVVGLGMRLPLALAGGVGGVALIALVNHLASRATTGRQPNVRFFELEERISLIAERVLALEPRILRVDAAAQETARRTAAPLEKEIAELGSLVRMIAETVEQHDRAIADLPARQAAWNISQSGPLPELPRDDEEEMDEEEAFIAQAQAKAPAIDPGKAKQIRRAIESDGIELHLQPVAALPQRRVIQYLAVPYMRDQDVLIPPGEFVLDARLGGLQPALDAFVLDRAMRVARRLKARDRDISLMVSIEAETLMSSNFASDIAKRLDGNADLATHLVIGFSQEAFYGFGNVEAEMLSGFSERGFRFALTGVRDLDLDAASLHQLGIRFLRLGTDFLLDPERTRTSAIHPADLPGLLRRHGILLVADGADTEARVADLLDLDVRAAQGAVFGMPRPVRPEIFTGEEGAPAAKTGARGVPAPAAPPATADRGNPVRPFRSVARRA</sequence>
<dbReference type="GO" id="GO:0071111">
    <property type="term" value="F:cyclic-guanylate-specific phosphodiesterase activity"/>
    <property type="evidence" value="ECO:0007669"/>
    <property type="project" value="InterPro"/>
</dbReference>
<evidence type="ECO:0000256" key="2">
    <source>
        <dbReference type="SAM" id="Phobius"/>
    </source>
</evidence>
<gene>
    <name evidence="4" type="ORF">IZ6_24220</name>
</gene>
<evidence type="ECO:0000313" key="4">
    <source>
        <dbReference type="EMBL" id="BCJ91687.1"/>
    </source>
</evidence>
<dbReference type="PANTHER" id="PTHR33121">
    <property type="entry name" value="CYCLIC DI-GMP PHOSPHODIESTERASE PDEF"/>
    <property type="match status" value="1"/>
</dbReference>
<evidence type="ECO:0000313" key="5">
    <source>
        <dbReference type="Proteomes" id="UP000515317"/>
    </source>
</evidence>
<dbReference type="Proteomes" id="UP000515317">
    <property type="component" value="Chromosome"/>
</dbReference>
<name>A0A6S6QUU4_9HYPH</name>
<dbReference type="SUPFAM" id="SSF141868">
    <property type="entry name" value="EAL domain-like"/>
    <property type="match status" value="1"/>
</dbReference>
<proteinExistence type="predicted"/>
<keyword evidence="2" id="KW-0812">Transmembrane</keyword>
<dbReference type="InterPro" id="IPR001633">
    <property type="entry name" value="EAL_dom"/>
</dbReference>
<dbReference type="AlphaFoldDB" id="A0A6S6QUU4"/>
<dbReference type="InterPro" id="IPR035919">
    <property type="entry name" value="EAL_sf"/>
</dbReference>
<feature type="transmembrane region" description="Helical" evidence="2">
    <location>
        <begin position="6"/>
        <end position="27"/>
    </location>
</feature>
<dbReference type="PROSITE" id="PS50883">
    <property type="entry name" value="EAL"/>
    <property type="match status" value="1"/>
</dbReference>
<feature type="transmembrane region" description="Helical" evidence="2">
    <location>
        <begin position="34"/>
        <end position="53"/>
    </location>
</feature>
<evidence type="ECO:0000259" key="3">
    <source>
        <dbReference type="PROSITE" id="PS50883"/>
    </source>
</evidence>
<reference evidence="4 5" key="1">
    <citation type="submission" date="2020-08" db="EMBL/GenBank/DDBJ databases">
        <title>Genome sequence of Rhizobiales bacterium strain IZ6.</title>
        <authorList>
            <person name="Nakai R."/>
            <person name="Naganuma T."/>
        </authorList>
    </citation>
    <scope>NUCLEOTIDE SEQUENCE [LARGE SCALE GENOMIC DNA]</scope>
    <source>
        <strain evidence="4 5">IZ6</strain>
    </source>
</reference>